<dbReference type="InterPro" id="IPR025309">
    <property type="entry name" value="KTSC_dom"/>
</dbReference>
<evidence type="ECO:0000313" key="3">
    <source>
        <dbReference type="EMBL" id="RFT67573.1"/>
    </source>
</evidence>
<organism evidence="2 4">
    <name type="scientific">Bacillus clarus</name>
    <dbReference type="NCBI Taxonomy" id="2338372"/>
    <lineage>
        <taxon>Bacteria</taxon>
        <taxon>Bacillati</taxon>
        <taxon>Bacillota</taxon>
        <taxon>Bacilli</taxon>
        <taxon>Bacillales</taxon>
        <taxon>Bacillaceae</taxon>
        <taxon>Bacillus</taxon>
        <taxon>Bacillus cereus group</taxon>
    </lineage>
</organism>
<name>A0A090YPH8_9BACI</name>
<keyword evidence="5" id="KW-1185">Reference proteome</keyword>
<dbReference type="Pfam" id="PF13619">
    <property type="entry name" value="KTSC"/>
    <property type="match status" value="1"/>
</dbReference>
<dbReference type="Proteomes" id="UP000029389">
    <property type="component" value="Unassembled WGS sequence"/>
</dbReference>
<evidence type="ECO:0000313" key="5">
    <source>
        <dbReference type="Proteomes" id="UP000264294"/>
    </source>
</evidence>
<evidence type="ECO:0000313" key="4">
    <source>
        <dbReference type="Proteomes" id="UP000029389"/>
    </source>
</evidence>
<comment type="caution">
    <text evidence="2">The sequence shown here is derived from an EMBL/GenBank/DDBJ whole genome shotgun (WGS) entry which is preliminary data.</text>
</comment>
<dbReference type="AlphaFoldDB" id="A0A090YPH8"/>
<dbReference type="PATRIC" id="fig|1405.8.peg.4936"/>
<dbReference type="RefSeq" id="WP_042983626.1">
    <property type="nucleotide sequence ID" value="NZ_JMQC01000008.1"/>
</dbReference>
<gene>
    <name evidence="3" type="ORF">D0U04_07285</name>
    <name evidence="2" type="ORF">DJ93_4793</name>
</gene>
<dbReference type="EMBL" id="QVOD01000006">
    <property type="protein sequence ID" value="RFT67573.1"/>
    <property type="molecule type" value="Genomic_DNA"/>
</dbReference>
<evidence type="ECO:0000313" key="2">
    <source>
        <dbReference type="EMBL" id="KFM99857.1"/>
    </source>
</evidence>
<feature type="domain" description="KTSC" evidence="1">
    <location>
        <begin position="8"/>
        <end position="63"/>
    </location>
</feature>
<protein>
    <submittedName>
        <fullName evidence="2">KTSC domain protein</fullName>
    </submittedName>
    <submittedName>
        <fullName evidence="3">KTSC domain-containing protein</fullName>
    </submittedName>
</protein>
<sequence>MNLYPITSKNLVAVGYNPFSMVLRIKLKNATYDFFDVPESIYNGLLNAQSKSYYHDTYIKNSYRRTKI</sequence>
<evidence type="ECO:0000259" key="1">
    <source>
        <dbReference type="Pfam" id="PF13619"/>
    </source>
</evidence>
<proteinExistence type="predicted"/>
<dbReference type="Proteomes" id="UP000264294">
    <property type="component" value="Unassembled WGS sequence"/>
</dbReference>
<accession>A0A090YPH8</accession>
<reference evidence="2 4" key="1">
    <citation type="submission" date="2014-04" db="EMBL/GenBank/DDBJ databases">
        <authorList>
            <person name="Bishop-Lilly K.A."/>
            <person name="Broomall S.M."/>
            <person name="Chain P.S."/>
            <person name="Chertkov O."/>
            <person name="Coyne S.R."/>
            <person name="Daligault H.E."/>
            <person name="Davenport K.W."/>
            <person name="Erkkila T."/>
            <person name="Frey K.G."/>
            <person name="Gibbons H.S."/>
            <person name="Gu W."/>
            <person name="Jaissle J."/>
            <person name="Johnson S.L."/>
            <person name="Koroleva G.I."/>
            <person name="Ladner J.T."/>
            <person name="Lo C.-C."/>
            <person name="Minogue T.D."/>
            <person name="Munk C."/>
            <person name="Palacios G.F."/>
            <person name="Redden C.L."/>
            <person name="Rosenzweig C.N."/>
            <person name="Scholz M.B."/>
            <person name="Teshima H."/>
            <person name="Xu Y."/>
        </authorList>
    </citation>
    <scope>NUCLEOTIDE SEQUENCE [LARGE SCALE GENOMIC DNA]</scope>
    <source>
        <strain evidence="2 4">BHP</strain>
    </source>
</reference>
<reference evidence="3 5" key="2">
    <citation type="submission" date="2018-08" db="EMBL/GenBank/DDBJ databases">
        <title>Bacillus clarus sp. nov. strain PS00077A.</title>
        <authorList>
            <person name="Mendez Acevedo M."/>
            <person name="Carroll L."/>
            <person name="Mukherjee M."/>
            <person name="Wiedmann M."/>
            <person name="Kovac J."/>
        </authorList>
    </citation>
    <scope>NUCLEOTIDE SEQUENCE [LARGE SCALE GENOMIC DNA]</scope>
    <source>
        <strain evidence="3 5">PS00077A</strain>
    </source>
</reference>
<dbReference type="EMBL" id="JMQC01000008">
    <property type="protein sequence ID" value="KFM99857.1"/>
    <property type="molecule type" value="Genomic_DNA"/>
</dbReference>